<proteinExistence type="predicted"/>
<evidence type="ECO:0000256" key="1">
    <source>
        <dbReference type="SAM" id="SignalP"/>
    </source>
</evidence>
<evidence type="ECO:0000313" key="2">
    <source>
        <dbReference type="EMBL" id="SFW24841.1"/>
    </source>
</evidence>
<dbReference type="Proteomes" id="UP000183257">
    <property type="component" value="Unassembled WGS sequence"/>
</dbReference>
<keyword evidence="1" id="KW-0732">Signal</keyword>
<reference evidence="3" key="1">
    <citation type="submission" date="2016-11" db="EMBL/GenBank/DDBJ databases">
        <authorList>
            <person name="Varghese N."/>
            <person name="Submissions S."/>
        </authorList>
    </citation>
    <scope>NUCLEOTIDE SEQUENCE [LARGE SCALE GENOMIC DNA]</scope>
    <source>
        <strain evidence="3">DSM 24786</strain>
    </source>
</reference>
<feature type="signal peptide" evidence="1">
    <location>
        <begin position="1"/>
        <end position="21"/>
    </location>
</feature>
<accession>A0A1K1MP33</accession>
<dbReference type="AlphaFoldDB" id="A0A1K1MP33"/>
<dbReference type="PROSITE" id="PS51257">
    <property type="entry name" value="PROKAR_LIPOPROTEIN"/>
    <property type="match status" value="1"/>
</dbReference>
<dbReference type="RefSeq" id="WP_072302415.1">
    <property type="nucleotide sequence ID" value="NZ_FPIY01000001.1"/>
</dbReference>
<dbReference type="OrthoDB" id="1435261at2"/>
<name>A0A1K1MP33_9FLAO</name>
<feature type="chain" id="PRO_5012114364" description="Lipocalin-like domain-containing protein" evidence="1">
    <location>
        <begin position="22"/>
        <end position="151"/>
    </location>
</feature>
<evidence type="ECO:0008006" key="4">
    <source>
        <dbReference type="Google" id="ProtNLM"/>
    </source>
</evidence>
<protein>
    <recommendedName>
        <fullName evidence="4">Lipocalin-like domain-containing protein</fullName>
    </recommendedName>
</protein>
<dbReference type="STRING" id="76595.SAMN05660313_00759"/>
<keyword evidence="3" id="KW-1185">Reference proteome</keyword>
<sequence>MKKTFLIATLMLSSLFISCNSDDDNKSEQKVLDPIIGEWIQTNFTTNLIINGEEGPTNVEDLEDCEGNDFILNINEDGSFKSGKIENLDTGECDFQLGSWKNIGDGKYEFSGTSFTTFILTPEFVGNSFKLETESTDEDGTQLSRITYSKK</sequence>
<dbReference type="EMBL" id="FPIY01000001">
    <property type="protein sequence ID" value="SFW24841.1"/>
    <property type="molecule type" value="Genomic_DNA"/>
</dbReference>
<organism evidence="2 3">
    <name type="scientific">Cellulophaga fucicola</name>
    <dbReference type="NCBI Taxonomy" id="76595"/>
    <lineage>
        <taxon>Bacteria</taxon>
        <taxon>Pseudomonadati</taxon>
        <taxon>Bacteroidota</taxon>
        <taxon>Flavobacteriia</taxon>
        <taxon>Flavobacteriales</taxon>
        <taxon>Flavobacteriaceae</taxon>
        <taxon>Cellulophaga</taxon>
    </lineage>
</organism>
<gene>
    <name evidence="2" type="ORF">SAMN05660313_00759</name>
</gene>
<evidence type="ECO:0000313" key="3">
    <source>
        <dbReference type="Proteomes" id="UP000183257"/>
    </source>
</evidence>